<dbReference type="InterPro" id="IPR032312">
    <property type="entry name" value="LacZ_4"/>
</dbReference>
<comment type="similarity">
    <text evidence="2 8">Belongs to the glycosyl hydrolase 2 family.</text>
</comment>
<keyword evidence="5 8" id="KW-0378">Hydrolase</keyword>
<dbReference type="SUPFAM" id="SSF49303">
    <property type="entry name" value="beta-Galactosidase/glucuronidase domain"/>
    <property type="match status" value="2"/>
</dbReference>
<gene>
    <name evidence="10" type="ORF">ACFFK0_21990</name>
</gene>
<dbReference type="InterPro" id="IPR017853">
    <property type="entry name" value="GH"/>
</dbReference>
<dbReference type="InterPro" id="IPR013783">
    <property type="entry name" value="Ig-like_fold"/>
</dbReference>
<dbReference type="InterPro" id="IPR023232">
    <property type="entry name" value="Glyco_hydro_2_AS"/>
</dbReference>
<dbReference type="InterPro" id="IPR023230">
    <property type="entry name" value="Glyco_hydro_2_CS"/>
</dbReference>
<dbReference type="Pfam" id="PF00703">
    <property type="entry name" value="Glyco_hydro_2"/>
    <property type="match status" value="1"/>
</dbReference>
<dbReference type="Gene3D" id="3.20.20.80">
    <property type="entry name" value="Glycosidases"/>
    <property type="match status" value="1"/>
</dbReference>
<dbReference type="PRINTS" id="PR00132">
    <property type="entry name" value="GLHYDRLASE2"/>
</dbReference>
<dbReference type="SUPFAM" id="SSF74650">
    <property type="entry name" value="Galactose mutarotase-like"/>
    <property type="match status" value="1"/>
</dbReference>
<evidence type="ECO:0000256" key="2">
    <source>
        <dbReference type="ARBA" id="ARBA00007401"/>
    </source>
</evidence>
<comment type="catalytic activity">
    <reaction evidence="1 8">
        <text>Hydrolysis of terminal non-reducing beta-D-galactose residues in beta-D-galactosides.</text>
        <dbReference type="EC" id="3.2.1.23"/>
    </reaction>
</comment>
<dbReference type="SMART" id="SM01038">
    <property type="entry name" value="Bgal_small_N"/>
    <property type="match status" value="1"/>
</dbReference>
<dbReference type="InterPro" id="IPR004199">
    <property type="entry name" value="B-gal_small/dom_5"/>
</dbReference>
<dbReference type="InterPro" id="IPR006104">
    <property type="entry name" value="Glyco_hydro_2_N"/>
</dbReference>
<comment type="caution">
    <text evidence="10">The sequence shown here is derived from an EMBL/GenBank/DDBJ whole genome shotgun (WGS) entry which is preliminary data.</text>
</comment>
<dbReference type="InterPro" id="IPR036156">
    <property type="entry name" value="Beta-gal/glucu_dom_sf"/>
</dbReference>
<dbReference type="EC" id="3.2.1.23" evidence="3 8"/>
<dbReference type="InterPro" id="IPR006103">
    <property type="entry name" value="Glyco_hydro_2_cat"/>
</dbReference>
<dbReference type="GO" id="GO:0016787">
    <property type="term" value="F:hydrolase activity"/>
    <property type="evidence" value="ECO:0007669"/>
    <property type="project" value="UniProtKB-KW"/>
</dbReference>
<keyword evidence="6 8" id="KW-0326">Glycosidase</keyword>
<sequence length="1040" mass="117071">MPKPSKFSYVPPQNGYPEWNNNPDIFELNRMKAHAALMPFPSVEQALQGDRAASPYTISLNGSWKFSFAESPDRRPADFYKLDYDTGGWSEIPVPSHWQLQGYDYPQYTNIRYPWHGKEDIQPPFAPTRYNPVGSYVRTFTVPSEWEGQPVYISFQGVESAFYVWVNGDLVGYSEDTFTPAEFDLTPYVTAGENKLAVEVYRWCDASWLEDQDFWRMSGIFRDVYLYSTPLAHVYDFGVTADLDDDYRDGHLAVKATVTSAFADPIGRYKLEALLVDGGGGRVLSVPLTVEVDLDSSAERRVQLSGHVPNPLQWSAESPNLYTLVLTLTDAAGKLVEAVSCKVGFRRFELKDGLMTINGKRILLKGVNRHEFGCDNGRAVSYEEMVRDVKLMKAHNINAVRTSHYPNQQVWYELCDEYGLYVIDETNLETHGSWEYGAENESARVVPGSKPEWKANVLDRANSMLQRDKNHPSVIIWSLGNESWGGDNFIAMHDFFRSADPSRLVHYEGIFHARKWDAASDIESHMYSPPAVLEQYARSKPKKPFILCEYSHAMGNSCGNLYKYWELFEKYPALQGGFIWDWIDQALRTKTADGIEYLAYGGDFGDTPNDGNFSGNGLIFADGTVTPKLFEVKKCYQNAKFEAVKLTEGRLRVTNGNLFTNLNAFECRWELSHDGIAVETGTTELDGEPGAVVEFALPVKLPEPGSAAYDATVTVSLVLKQATLWADAGHEVAYEQFTVPAKVRHAEPASPAAKLHTEETDTSYIAAGDGFRIEFDKLTGALTSYAVHGAELLRTAPRPNFWRAYTDNDKGNGLPERCATWREAGMERRMLSLSIVSHEDRAEVVADYRLPTTTASYCTVVYTVFGDGRIRIREELQPGAKLPEIPEIGMLFELDGSLNALKWYGKGPHENHWDRAHGAKLGIYEGTVEEQFVPYLRPQECGNKVDVRWAELRRADGIGLRVVGLPTVELNALPYTPAELEAHDHVYKLPPSDRTVLRVNYRQMGVGGDDSWQAKTHPDYTLFANRTYAFEFLIQGISCV</sequence>
<reference evidence="10 11" key="1">
    <citation type="submission" date="2024-09" db="EMBL/GenBank/DDBJ databases">
        <authorList>
            <person name="Sun Q."/>
            <person name="Mori K."/>
        </authorList>
    </citation>
    <scope>NUCLEOTIDE SEQUENCE [LARGE SCALE GENOMIC DNA]</scope>
    <source>
        <strain evidence="10 11">CCM 7759</strain>
    </source>
</reference>
<dbReference type="SUPFAM" id="SSF49785">
    <property type="entry name" value="Galactose-binding domain-like"/>
    <property type="match status" value="1"/>
</dbReference>
<keyword evidence="11" id="KW-1185">Reference proteome</keyword>
<dbReference type="Proteomes" id="UP001589776">
    <property type="component" value="Unassembled WGS sequence"/>
</dbReference>
<evidence type="ECO:0000256" key="1">
    <source>
        <dbReference type="ARBA" id="ARBA00001412"/>
    </source>
</evidence>
<dbReference type="InterPro" id="IPR050347">
    <property type="entry name" value="Bact_Beta-galactosidase"/>
</dbReference>
<evidence type="ECO:0000256" key="3">
    <source>
        <dbReference type="ARBA" id="ARBA00012756"/>
    </source>
</evidence>
<feature type="domain" description="Beta galactosidase small chain/" evidence="9">
    <location>
        <begin position="765"/>
        <end position="1035"/>
    </location>
</feature>
<dbReference type="InterPro" id="IPR008979">
    <property type="entry name" value="Galactose-bd-like_sf"/>
</dbReference>
<evidence type="ECO:0000313" key="10">
    <source>
        <dbReference type="EMBL" id="MFC0215071.1"/>
    </source>
</evidence>
<dbReference type="Pfam" id="PF02836">
    <property type="entry name" value="Glyco_hydro_2_C"/>
    <property type="match status" value="1"/>
</dbReference>
<dbReference type="RefSeq" id="WP_377472512.1">
    <property type="nucleotide sequence ID" value="NZ_JBHLWN010000081.1"/>
</dbReference>
<dbReference type="InterPro" id="IPR006101">
    <property type="entry name" value="Glyco_hydro_2"/>
</dbReference>
<dbReference type="Pfam" id="PF02929">
    <property type="entry name" value="Bgal_small_N"/>
    <property type="match status" value="1"/>
</dbReference>
<name>A0ABV6DQY3_9BACL</name>
<dbReference type="SUPFAM" id="SSF51445">
    <property type="entry name" value="(Trans)glycosidases"/>
    <property type="match status" value="1"/>
</dbReference>
<dbReference type="PROSITE" id="PS00608">
    <property type="entry name" value="GLYCOSYL_HYDROL_F2_2"/>
    <property type="match status" value="1"/>
</dbReference>
<organism evidence="10 11">
    <name type="scientific">Paenibacillus chartarius</name>
    <dbReference type="NCBI Taxonomy" id="747481"/>
    <lineage>
        <taxon>Bacteria</taxon>
        <taxon>Bacillati</taxon>
        <taxon>Bacillota</taxon>
        <taxon>Bacilli</taxon>
        <taxon>Bacillales</taxon>
        <taxon>Paenibacillaceae</taxon>
        <taxon>Paenibacillus</taxon>
    </lineage>
</organism>
<dbReference type="PANTHER" id="PTHR46323:SF2">
    <property type="entry name" value="BETA-GALACTOSIDASE"/>
    <property type="match status" value="1"/>
</dbReference>
<evidence type="ECO:0000256" key="5">
    <source>
        <dbReference type="ARBA" id="ARBA00022801"/>
    </source>
</evidence>
<dbReference type="InterPro" id="IPR014718">
    <property type="entry name" value="GH-type_carb-bd"/>
</dbReference>
<accession>A0ABV6DQY3</accession>
<dbReference type="Gene3D" id="2.60.40.10">
    <property type="entry name" value="Immunoglobulins"/>
    <property type="match status" value="2"/>
</dbReference>
<dbReference type="PANTHER" id="PTHR46323">
    <property type="entry name" value="BETA-GALACTOSIDASE"/>
    <property type="match status" value="1"/>
</dbReference>
<dbReference type="InterPro" id="IPR011013">
    <property type="entry name" value="Gal_mutarotase_sf_dom"/>
</dbReference>
<dbReference type="Gene3D" id="2.60.120.260">
    <property type="entry name" value="Galactose-binding domain-like"/>
    <property type="match status" value="1"/>
</dbReference>
<dbReference type="InterPro" id="IPR006102">
    <property type="entry name" value="Ig-like_GH2"/>
</dbReference>
<dbReference type="PROSITE" id="PS00719">
    <property type="entry name" value="GLYCOSYL_HYDROL_F2_1"/>
    <property type="match status" value="1"/>
</dbReference>
<evidence type="ECO:0000259" key="9">
    <source>
        <dbReference type="SMART" id="SM01038"/>
    </source>
</evidence>
<proteinExistence type="inferred from homology"/>
<protein>
    <recommendedName>
        <fullName evidence="4 8">Beta-galactosidase</fullName>
        <ecNumber evidence="3 8">3.2.1.23</ecNumber>
    </recommendedName>
    <alternativeName>
        <fullName evidence="7 8">Lactase</fullName>
    </alternativeName>
</protein>
<evidence type="ECO:0000256" key="6">
    <source>
        <dbReference type="ARBA" id="ARBA00023295"/>
    </source>
</evidence>
<evidence type="ECO:0000256" key="8">
    <source>
        <dbReference type="RuleBase" id="RU361154"/>
    </source>
</evidence>
<dbReference type="Gene3D" id="2.70.98.10">
    <property type="match status" value="1"/>
</dbReference>
<evidence type="ECO:0000313" key="11">
    <source>
        <dbReference type="Proteomes" id="UP001589776"/>
    </source>
</evidence>
<dbReference type="Pfam" id="PF16353">
    <property type="entry name" value="LacZ_4"/>
    <property type="match status" value="1"/>
</dbReference>
<evidence type="ECO:0000256" key="4">
    <source>
        <dbReference type="ARBA" id="ARBA00013303"/>
    </source>
</evidence>
<dbReference type="Pfam" id="PF02837">
    <property type="entry name" value="Glyco_hydro_2_N"/>
    <property type="match status" value="1"/>
</dbReference>
<dbReference type="EMBL" id="JBHLWN010000081">
    <property type="protein sequence ID" value="MFC0215071.1"/>
    <property type="molecule type" value="Genomic_DNA"/>
</dbReference>
<evidence type="ECO:0000256" key="7">
    <source>
        <dbReference type="ARBA" id="ARBA00032230"/>
    </source>
</evidence>